<evidence type="ECO:0000313" key="9">
    <source>
        <dbReference type="EMBL" id="SIQ50328.1"/>
    </source>
</evidence>
<dbReference type="EMBL" id="FTMN01000005">
    <property type="protein sequence ID" value="SIQ50328.1"/>
    <property type="molecule type" value="Genomic_DNA"/>
</dbReference>
<comment type="similarity">
    <text evidence="2">Belongs to the binding-protein-dependent transport system permease family. FecCD subfamily.</text>
</comment>
<evidence type="ECO:0000256" key="3">
    <source>
        <dbReference type="ARBA" id="ARBA00022448"/>
    </source>
</evidence>
<feature type="transmembrane region" description="Helical" evidence="8">
    <location>
        <begin position="137"/>
        <end position="161"/>
    </location>
</feature>
<feature type="transmembrane region" description="Helical" evidence="8">
    <location>
        <begin position="229"/>
        <end position="258"/>
    </location>
</feature>
<dbReference type="PANTHER" id="PTHR30472:SF25">
    <property type="entry name" value="ABC TRANSPORTER PERMEASE PROTEIN MJ0876-RELATED"/>
    <property type="match status" value="1"/>
</dbReference>
<dbReference type="RefSeq" id="WP_010324875.1">
    <property type="nucleotide sequence ID" value="NZ_FTMN01000005.1"/>
</dbReference>
<feature type="transmembrane region" description="Helical" evidence="8">
    <location>
        <begin position="81"/>
        <end position="102"/>
    </location>
</feature>
<dbReference type="Proteomes" id="UP000186895">
    <property type="component" value="Unassembled WGS sequence"/>
</dbReference>
<dbReference type="eggNOG" id="COG0609">
    <property type="taxonomic scope" value="Bacteria"/>
</dbReference>
<dbReference type="PANTHER" id="PTHR30472">
    <property type="entry name" value="FERRIC ENTEROBACTIN TRANSPORT SYSTEM PERMEASE PROTEIN"/>
    <property type="match status" value="1"/>
</dbReference>
<accession>A0A1N6TAC6</accession>
<feature type="transmembrane region" description="Helical" evidence="8">
    <location>
        <begin position="54"/>
        <end position="74"/>
    </location>
</feature>
<dbReference type="GO" id="GO:0022857">
    <property type="term" value="F:transmembrane transporter activity"/>
    <property type="evidence" value="ECO:0007669"/>
    <property type="project" value="InterPro"/>
</dbReference>
<proteinExistence type="inferred from homology"/>
<evidence type="ECO:0000313" key="10">
    <source>
        <dbReference type="Proteomes" id="UP000186895"/>
    </source>
</evidence>
<keyword evidence="10" id="KW-1185">Reference proteome</keyword>
<feature type="transmembrane region" description="Helical" evidence="8">
    <location>
        <begin position="181"/>
        <end position="200"/>
    </location>
</feature>
<comment type="subcellular location">
    <subcellularLocation>
        <location evidence="1">Cell membrane</location>
        <topology evidence="1">Multi-pass membrane protein</topology>
    </subcellularLocation>
</comment>
<dbReference type="STRING" id="49186.SAMN05421647_105217"/>
<dbReference type="SUPFAM" id="SSF81345">
    <property type="entry name" value="ABC transporter involved in vitamin B12 uptake, BtuC"/>
    <property type="match status" value="1"/>
</dbReference>
<evidence type="ECO:0000256" key="7">
    <source>
        <dbReference type="ARBA" id="ARBA00023136"/>
    </source>
</evidence>
<evidence type="ECO:0000256" key="1">
    <source>
        <dbReference type="ARBA" id="ARBA00004651"/>
    </source>
</evidence>
<sequence length="324" mass="33193">MTPALTLLMLLTALVSLHVGSTDIAVLEGLWQWLQGADSAAAIVIGDIRLPRTLLALTVGAALGMSGAALQGLLRNPLADPGLTGASQGAALGAASVFYFGLLPAAGAAAPALAGLIGAGVAMSLMLLLAGPSRQAMVIMAGLAISTLTGALLAAVLNFAPNPFALSELVFWLLGSVSERGLDHLVILLPALLIGGGLIWSQRRLLLGLSLGEQVAQSMGLSYTRGSRLIILGAALLVGASVAVAGAIGFVGLLVPHLVRPLVRNRPDRLLIPAALAGAILVCLADIVVRGMPPGRELKLGVLTSLIGAPLFIWLVWQERKKWI</sequence>
<dbReference type="Pfam" id="PF01032">
    <property type="entry name" value="FecCD"/>
    <property type="match status" value="1"/>
</dbReference>
<feature type="transmembrane region" description="Helical" evidence="8">
    <location>
        <begin position="300"/>
        <end position="317"/>
    </location>
</feature>
<organism evidence="9 10">
    <name type="scientific">Marinobacterium stanieri</name>
    <dbReference type="NCBI Taxonomy" id="49186"/>
    <lineage>
        <taxon>Bacteria</taxon>
        <taxon>Pseudomonadati</taxon>
        <taxon>Pseudomonadota</taxon>
        <taxon>Gammaproteobacteria</taxon>
        <taxon>Oceanospirillales</taxon>
        <taxon>Oceanospirillaceae</taxon>
        <taxon>Marinobacterium</taxon>
    </lineage>
</organism>
<keyword evidence="7 8" id="KW-0472">Membrane</keyword>
<feature type="transmembrane region" description="Helical" evidence="8">
    <location>
        <begin position="270"/>
        <end position="288"/>
    </location>
</feature>
<dbReference type="AlphaFoldDB" id="A0A1N6TAC6"/>
<keyword evidence="6 8" id="KW-1133">Transmembrane helix</keyword>
<dbReference type="Gene3D" id="1.10.3470.10">
    <property type="entry name" value="ABC transporter involved in vitamin B12 uptake, BtuC"/>
    <property type="match status" value="1"/>
</dbReference>
<feature type="transmembrane region" description="Helical" evidence="8">
    <location>
        <begin position="108"/>
        <end position="130"/>
    </location>
</feature>
<evidence type="ECO:0000256" key="5">
    <source>
        <dbReference type="ARBA" id="ARBA00022692"/>
    </source>
</evidence>
<dbReference type="GO" id="GO:0005886">
    <property type="term" value="C:plasma membrane"/>
    <property type="evidence" value="ECO:0007669"/>
    <property type="project" value="UniProtKB-SubCell"/>
</dbReference>
<keyword evidence="5 8" id="KW-0812">Transmembrane</keyword>
<evidence type="ECO:0000256" key="6">
    <source>
        <dbReference type="ARBA" id="ARBA00022989"/>
    </source>
</evidence>
<gene>
    <name evidence="9" type="ORF">SAMN05421647_105217</name>
</gene>
<dbReference type="CDD" id="cd06550">
    <property type="entry name" value="TM_ABC_iron-siderophores_like"/>
    <property type="match status" value="1"/>
</dbReference>
<keyword evidence="4" id="KW-1003">Cell membrane</keyword>
<keyword evidence="3" id="KW-0813">Transport</keyword>
<evidence type="ECO:0000256" key="8">
    <source>
        <dbReference type="SAM" id="Phobius"/>
    </source>
</evidence>
<protein>
    <submittedName>
        <fullName evidence="9">Iron complex transport system permease protein</fullName>
    </submittedName>
</protein>
<reference evidence="9 10" key="1">
    <citation type="submission" date="2017-01" db="EMBL/GenBank/DDBJ databases">
        <authorList>
            <person name="Mah S.A."/>
            <person name="Swanson W.J."/>
            <person name="Moy G.W."/>
            <person name="Vacquier V.D."/>
        </authorList>
    </citation>
    <scope>NUCLEOTIDE SEQUENCE [LARGE SCALE GENOMIC DNA]</scope>
    <source>
        <strain evidence="9 10">DSM 7027</strain>
    </source>
</reference>
<evidence type="ECO:0000256" key="2">
    <source>
        <dbReference type="ARBA" id="ARBA00007935"/>
    </source>
</evidence>
<dbReference type="InterPro" id="IPR000522">
    <property type="entry name" value="ABC_transptr_permease_BtuC"/>
</dbReference>
<dbReference type="InterPro" id="IPR037294">
    <property type="entry name" value="ABC_BtuC-like"/>
</dbReference>
<evidence type="ECO:0000256" key="4">
    <source>
        <dbReference type="ARBA" id="ARBA00022475"/>
    </source>
</evidence>
<name>A0A1N6TAC6_9GAMM</name>